<dbReference type="InterPro" id="IPR050843">
    <property type="entry name" value="Glycosyl_Hydrlase_38"/>
</dbReference>
<dbReference type="SMART" id="SM00872">
    <property type="entry name" value="Alpha-mann_mid"/>
    <property type="match status" value="1"/>
</dbReference>
<gene>
    <name evidence="8" type="ORF">KP79_PYT05351</name>
</gene>
<dbReference type="GO" id="GO:0004559">
    <property type="term" value="F:alpha-mannosidase activity"/>
    <property type="evidence" value="ECO:0007669"/>
    <property type="project" value="InterPro"/>
</dbReference>
<dbReference type="InterPro" id="IPR013780">
    <property type="entry name" value="Glyco_hydro_b"/>
</dbReference>
<dbReference type="AlphaFoldDB" id="A0A210QEJ5"/>
<keyword evidence="9" id="KW-1185">Reference proteome</keyword>
<dbReference type="Gene3D" id="2.60.40.1180">
    <property type="entry name" value="Golgi alpha-mannosidase II"/>
    <property type="match status" value="1"/>
</dbReference>
<dbReference type="GO" id="GO:0006013">
    <property type="term" value="P:mannose metabolic process"/>
    <property type="evidence" value="ECO:0007669"/>
    <property type="project" value="InterPro"/>
</dbReference>
<keyword evidence="2 6" id="KW-0479">Metal-binding</keyword>
<organism evidence="8 9">
    <name type="scientific">Mizuhopecten yessoensis</name>
    <name type="common">Japanese scallop</name>
    <name type="synonym">Patinopecten yessoensis</name>
    <dbReference type="NCBI Taxonomy" id="6573"/>
    <lineage>
        <taxon>Eukaryota</taxon>
        <taxon>Metazoa</taxon>
        <taxon>Spiralia</taxon>
        <taxon>Lophotrochozoa</taxon>
        <taxon>Mollusca</taxon>
        <taxon>Bivalvia</taxon>
        <taxon>Autobranchia</taxon>
        <taxon>Pteriomorphia</taxon>
        <taxon>Pectinida</taxon>
        <taxon>Pectinoidea</taxon>
        <taxon>Pectinidae</taxon>
        <taxon>Mizuhopecten</taxon>
    </lineage>
</organism>
<comment type="caution">
    <text evidence="8">The sequence shown here is derived from an EMBL/GenBank/DDBJ whole genome shotgun (WGS) entry which is preliminary data.</text>
</comment>
<dbReference type="OrthoDB" id="10261055at2759"/>
<evidence type="ECO:0000256" key="4">
    <source>
        <dbReference type="ARBA" id="ARBA00022833"/>
    </source>
</evidence>
<dbReference type="PANTHER" id="PTHR11607">
    <property type="entry name" value="ALPHA-MANNOSIDASE"/>
    <property type="match status" value="1"/>
</dbReference>
<evidence type="ECO:0000256" key="2">
    <source>
        <dbReference type="ARBA" id="ARBA00022723"/>
    </source>
</evidence>
<dbReference type="Gene3D" id="2.70.98.30">
    <property type="entry name" value="Golgi alpha-mannosidase II, domain 4"/>
    <property type="match status" value="1"/>
</dbReference>
<dbReference type="GO" id="GO:0046872">
    <property type="term" value="F:metal ion binding"/>
    <property type="evidence" value="ECO:0007669"/>
    <property type="project" value="UniProtKB-KW"/>
</dbReference>
<comment type="similarity">
    <text evidence="1 6">Belongs to the glycosyl hydrolase 38 family.</text>
</comment>
<name>A0A210QEJ5_MIZYE</name>
<protein>
    <recommendedName>
        <fullName evidence="6">Alpha-mannosidase</fullName>
        <ecNumber evidence="6">3.2.1.-</ecNumber>
    </recommendedName>
</protein>
<dbReference type="InterPro" id="IPR011013">
    <property type="entry name" value="Gal_mutarotase_sf_dom"/>
</dbReference>
<dbReference type="InterPro" id="IPR015341">
    <property type="entry name" value="Glyco_hydro_38_cen"/>
</dbReference>
<reference evidence="8 9" key="1">
    <citation type="journal article" date="2017" name="Nat. Ecol. Evol.">
        <title>Scallop genome provides insights into evolution of bilaterian karyotype and development.</title>
        <authorList>
            <person name="Wang S."/>
            <person name="Zhang J."/>
            <person name="Jiao W."/>
            <person name="Li J."/>
            <person name="Xun X."/>
            <person name="Sun Y."/>
            <person name="Guo X."/>
            <person name="Huan P."/>
            <person name="Dong B."/>
            <person name="Zhang L."/>
            <person name="Hu X."/>
            <person name="Sun X."/>
            <person name="Wang J."/>
            <person name="Zhao C."/>
            <person name="Wang Y."/>
            <person name="Wang D."/>
            <person name="Huang X."/>
            <person name="Wang R."/>
            <person name="Lv J."/>
            <person name="Li Y."/>
            <person name="Zhang Z."/>
            <person name="Liu B."/>
            <person name="Lu W."/>
            <person name="Hui Y."/>
            <person name="Liang J."/>
            <person name="Zhou Z."/>
            <person name="Hou R."/>
            <person name="Li X."/>
            <person name="Liu Y."/>
            <person name="Li H."/>
            <person name="Ning X."/>
            <person name="Lin Y."/>
            <person name="Zhao L."/>
            <person name="Xing Q."/>
            <person name="Dou J."/>
            <person name="Li Y."/>
            <person name="Mao J."/>
            <person name="Guo H."/>
            <person name="Dou H."/>
            <person name="Li T."/>
            <person name="Mu C."/>
            <person name="Jiang W."/>
            <person name="Fu Q."/>
            <person name="Fu X."/>
            <person name="Miao Y."/>
            <person name="Liu J."/>
            <person name="Yu Q."/>
            <person name="Li R."/>
            <person name="Liao H."/>
            <person name="Li X."/>
            <person name="Kong Y."/>
            <person name="Jiang Z."/>
            <person name="Chourrout D."/>
            <person name="Li R."/>
            <person name="Bao Z."/>
        </authorList>
    </citation>
    <scope>NUCLEOTIDE SEQUENCE [LARGE SCALE GENOMIC DNA]</scope>
    <source>
        <strain evidence="8 9">PY_sf001</strain>
    </source>
</reference>
<dbReference type="Pfam" id="PF07748">
    <property type="entry name" value="Glyco_hydro_38C"/>
    <property type="match status" value="1"/>
</dbReference>
<evidence type="ECO:0000256" key="3">
    <source>
        <dbReference type="ARBA" id="ARBA00022801"/>
    </source>
</evidence>
<dbReference type="EMBL" id="NEDP02004021">
    <property type="protein sequence ID" value="OWF47154.1"/>
    <property type="molecule type" value="Genomic_DNA"/>
</dbReference>
<dbReference type="GO" id="GO:0030246">
    <property type="term" value="F:carbohydrate binding"/>
    <property type="evidence" value="ECO:0007669"/>
    <property type="project" value="InterPro"/>
</dbReference>
<dbReference type="GO" id="GO:0006491">
    <property type="term" value="P:N-glycan processing"/>
    <property type="evidence" value="ECO:0007669"/>
    <property type="project" value="TreeGrafter"/>
</dbReference>
<dbReference type="Gene3D" id="3.20.110.10">
    <property type="entry name" value="Glycoside hydrolase 38, N terminal domain"/>
    <property type="match status" value="1"/>
</dbReference>
<dbReference type="InterPro" id="IPR027291">
    <property type="entry name" value="Glyco_hydro_38_N_sf"/>
</dbReference>
<dbReference type="SUPFAM" id="SSF88688">
    <property type="entry name" value="Families 57/38 glycoside transferase middle domain"/>
    <property type="match status" value="1"/>
</dbReference>
<keyword evidence="5 6" id="KW-0326">Glycosidase</keyword>
<dbReference type="SUPFAM" id="SSF88713">
    <property type="entry name" value="Glycoside hydrolase/deacetylase"/>
    <property type="match status" value="1"/>
</dbReference>
<comment type="cofactor">
    <cofactor evidence="6">
        <name>Zn(2+)</name>
        <dbReference type="ChEBI" id="CHEBI:29105"/>
    </cofactor>
    <text evidence="6">Binds 1 zinc ion per subunit.</text>
</comment>
<keyword evidence="4 6" id="KW-0862">Zinc</keyword>
<dbReference type="InterPro" id="IPR011330">
    <property type="entry name" value="Glyco_hydro/deAcase_b/a-brl"/>
</dbReference>
<evidence type="ECO:0000313" key="8">
    <source>
        <dbReference type="EMBL" id="OWF47154.1"/>
    </source>
</evidence>
<dbReference type="SUPFAM" id="SSF74650">
    <property type="entry name" value="Galactose mutarotase-like"/>
    <property type="match status" value="1"/>
</dbReference>
<dbReference type="Gene3D" id="1.20.1270.50">
    <property type="entry name" value="Glycoside hydrolase family 38, central domain"/>
    <property type="match status" value="1"/>
</dbReference>
<dbReference type="EC" id="3.2.1.-" evidence="6"/>
<sequence>MKYKQRLVTAVVMVAVLVCVATLYKGATTLINRSSKDRDAQFGGFVADLARGRYLGGAFGTCPSEKATATYMVDDFYDKVLFTKNARNGLYILNETETAFVDHRMKKIMSPTEPLTVIVVPHSHNDPGWLWTLQTYYDVRTRHIISNTVKFLKDTPDFRMIWSETIFLKMWWQDANPQDRSQLKLLLKNGQLEILSGGWVSVDEATTHYTAVLDQLIEGHLWIKDNLGVTVNTSWSIDPFGYSLTLPYLWKKAGMSNMAILRIHGAVKSYMGNRQLLTYQWRQPWDVPGVHDITCHVEPYTLYNIEYSCGPNMEICKRMDFAREPDFPPENSLPNANHKRGIATQNFEQLAKSIVEQYRLKATQYSHNVILMPHGDDFRYVSDYEWQRQYTNMKRLITFVNSKTEWNVKMKFGTVGEYFDILKKEIKKAEENGKPEPVITGDYFTYTDRDHEYWSGYYTTRPFDKRMIRSLLELLKVTEIVTSYTIAHSQQHGHVFVGLPEVLGALQSARRTHGLVQHHDAITGTSAHPTVMDFEKRVFDAISKLQQVLGKSLQQLLLTKSTPGSPIEPLYIQSSPETTLNPKVLQLSESGSSLVFINGYTQRRKEVQSILVNTPDVEIFDEVGNSISVQVSPYIGENTAEYGSATGKFIILKYYQVYFELSIAPVSCVSYIIKKSKSPSTITPIVSIYNGKLQQSGPSVFDIRELQGNISGVLKIETPHLVTEFSSINGTLQRMCENRDKGVCADLKLDWVSYQTGNSNAYTFGTSVKAIQSLLGVTRPIVVISGKLVSQVRISHAHFQHVVTLYHNEGTQGKAVHIDNVATLNPKMNPDVELMMRFETDIVNEHGRYFTDSNGFQLVSRRYRSELPIGANFYPITSMMVLEDKSRRLTLHAAQPHGVASLRDGHIDVMMERIPMSKGKGLEEAVLDQKPAPSKMLLSLEHASSSRPSQLGNKDFVEFPSLTAHLLNDHLQNPIQTFMIARVQSSLKPVLTMLHHTLPPDVIFSNVKTMMTDGLAFSGTGVTLHRRKSSCVFVDGDVSKAPINLKTLFNNVDIDQLDKMALTHVHLDTPMTGQQNIHIEPGEMDSYYIRWK</sequence>
<dbReference type="InterPro" id="IPR011682">
    <property type="entry name" value="Glyco_hydro_38_C"/>
</dbReference>
<dbReference type="STRING" id="6573.A0A210QEJ5"/>
<evidence type="ECO:0000313" key="9">
    <source>
        <dbReference type="Proteomes" id="UP000242188"/>
    </source>
</evidence>
<evidence type="ECO:0000256" key="5">
    <source>
        <dbReference type="ARBA" id="ARBA00023295"/>
    </source>
</evidence>
<evidence type="ECO:0000256" key="1">
    <source>
        <dbReference type="ARBA" id="ARBA00009792"/>
    </source>
</evidence>
<dbReference type="Proteomes" id="UP000242188">
    <property type="component" value="Unassembled WGS sequence"/>
</dbReference>
<evidence type="ECO:0000259" key="7">
    <source>
        <dbReference type="SMART" id="SM00872"/>
    </source>
</evidence>
<accession>A0A210QEJ5</accession>
<evidence type="ECO:0000256" key="6">
    <source>
        <dbReference type="RuleBase" id="RU361199"/>
    </source>
</evidence>
<dbReference type="InterPro" id="IPR037094">
    <property type="entry name" value="Glyco_hydro_38_cen_sf"/>
</dbReference>
<proteinExistence type="inferred from homology"/>
<dbReference type="InterPro" id="IPR028995">
    <property type="entry name" value="Glyco_hydro_57/38_cen_sf"/>
</dbReference>
<keyword evidence="3 6" id="KW-0378">Hydrolase</keyword>
<dbReference type="GO" id="GO:0000139">
    <property type="term" value="C:Golgi membrane"/>
    <property type="evidence" value="ECO:0007669"/>
    <property type="project" value="TreeGrafter"/>
</dbReference>
<dbReference type="PANTHER" id="PTHR11607:SF70">
    <property type="entry name" value="ALPHA-MANNOSIDASE"/>
    <property type="match status" value="1"/>
</dbReference>
<dbReference type="Pfam" id="PF09261">
    <property type="entry name" value="Alpha-mann_mid"/>
    <property type="match status" value="1"/>
</dbReference>
<feature type="domain" description="Glycoside hydrolase family 38 central" evidence="7">
    <location>
        <begin position="452"/>
        <end position="539"/>
    </location>
</feature>
<dbReference type="Pfam" id="PF01074">
    <property type="entry name" value="Glyco_hydro_38N"/>
    <property type="match status" value="1"/>
</dbReference>
<dbReference type="InterPro" id="IPR000602">
    <property type="entry name" value="Glyco_hydro_38_N"/>
</dbReference>